<feature type="transmembrane region" description="Helical" evidence="5">
    <location>
        <begin position="238"/>
        <end position="257"/>
    </location>
</feature>
<keyword evidence="3 5" id="KW-1133">Transmembrane helix</keyword>
<evidence type="ECO:0000256" key="3">
    <source>
        <dbReference type="ARBA" id="ARBA00022989"/>
    </source>
</evidence>
<dbReference type="Pfam" id="PF04932">
    <property type="entry name" value="Wzy_C"/>
    <property type="match status" value="1"/>
</dbReference>
<dbReference type="Proteomes" id="UP000198657">
    <property type="component" value="Unassembled WGS sequence"/>
</dbReference>
<keyword evidence="2 5" id="KW-0812">Transmembrane</keyword>
<feature type="transmembrane region" description="Helical" evidence="5">
    <location>
        <begin position="54"/>
        <end position="72"/>
    </location>
</feature>
<keyword evidence="4 5" id="KW-0472">Membrane</keyword>
<dbReference type="STRING" id="604089.SAMN04487942_1064"/>
<comment type="subcellular location">
    <subcellularLocation>
        <location evidence="1">Membrane</location>
        <topology evidence="1">Multi-pass membrane protein</topology>
    </subcellularLocation>
</comment>
<dbReference type="GO" id="GO:0016874">
    <property type="term" value="F:ligase activity"/>
    <property type="evidence" value="ECO:0007669"/>
    <property type="project" value="UniProtKB-KW"/>
</dbReference>
<keyword evidence="8" id="KW-1185">Reference proteome</keyword>
<dbReference type="OrthoDB" id="1143110at2"/>
<dbReference type="InterPro" id="IPR007016">
    <property type="entry name" value="O-antigen_ligase-rel_domated"/>
</dbReference>
<proteinExistence type="predicted"/>
<dbReference type="AlphaFoldDB" id="A0A1H8JM78"/>
<dbReference type="EMBL" id="FODN01000001">
    <property type="protein sequence ID" value="SEN81759.1"/>
    <property type="molecule type" value="Genomic_DNA"/>
</dbReference>
<dbReference type="InterPro" id="IPR051533">
    <property type="entry name" value="WaaL-like"/>
</dbReference>
<feature type="transmembrane region" description="Helical" evidence="5">
    <location>
        <begin position="189"/>
        <end position="207"/>
    </location>
</feature>
<sequence>MKISEKRFNQVFNLLLFLIAITLIFRKLCTVFLIVFVVFNLLFFKKLKISKSQLPIMIVIAAPFLMEMLFFGNNDSYAIGLKSLEKSLSLLFFPIFIIGNYQRIQFLKILKAYCIGTTLIMVFFFVRFIVLYPEHFFKYLNGIHLWEMGYVFSDSIGIHAPALNMHLAFVAFSNLYFLLETSKTNYNKWYKIGDLVLFISSFFFVLYVNTRMALLGTLFGFMVVGYFQISKRDSSKIIFKRAIVMLLLIGSVLFLFIQKNPFMKEKYSTQIFSNMDKVGKLDAIDHPEIAVYSSFVTRLSIWKSAWELSLKNLPFGVGASDGKIELVKYFKETNQIFLAKYEFPTHNQFLDYLLKFGILGPIVALFYIGFIAYLGIKTKNAVVLSFFFLFFISNLTDDFLLRFDGIVFSGLWISIFASYWLQQKSKRVANNIFLE</sequence>
<feature type="transmembrane region" description="Helical" evidence="5">
    <location>
        <begin position="213"/>
        <end position="229"/>
    </location>
</feature>
<feature type="domain" description="O-antigen ligase-related" evidence="6">
    <location>
        <begin position="197"/>
        <end position="363"/>
    </location>
</feature>
<name>A0A1H8JM78_9FLAO</name>
<evidence type="ECO:0000256" key="2">
    <source>
        <dbReference type="ARBA" id="ARBA00022692"/>
    </source>
</evidence>
<keyword evidence="7" id="KW-0436">Ligase</keyword>
<evidence type="ECO:0000259" key="6">
    <source>
        <dbReference type="Pfam" id="PF04932"/>
    </source>
</evidence>
<evidence type="ECO:0000256" key="5">
    <source>
        <dbReference type="SAM" id="Phobius"/>
    </source>
</evidence>
<gene>
    <name evidence="7" type="ORF">SAMN04487942_1064</name>
</gene>
<evidence type="ECO:0000313" key="8">
    <source>
        <dbReference type="Proteomes" id="UP000198657"/>
    </source>
</evidence>
<accession>A0A1H8JM78</accession>
<evidence type="ECO:0000313" key="7">
    <source>
        <dbReference type="EMBL" id="SEN81759.1"/>
    </source>
</evidence>
<feature type="transmembrane region" description="Helical" evidence="5">
    <location>
        <begin position="113"/>
        <end position="132"/>
    </location>
</feature>
<feature type="transmembrane region" description="Helical" evidence="5">
    <location>
        <begin position="381"/>
        <end position="396"/>
    </location>
</feature>
<protein>
    <submittedName>
        <fullName evidence="7">O-Antigen ligase</fullName>
    </submittedName>
</protein>
<evidence type="ECO:0000256" key="4">
    <source>
        <dbReference type="ARBA" id="ARBA00023136"/>
    </source>
</evidence>
<organism evidence="7 8">
    <name type="scientific">Flavobacterium sinopsychrotolerans</name>
    <dbReference type="NCBI Taxonomy" id="604089"/>
    <lineage>
        <taxon>Bacteria</taxon>
        <taxon>Pseudomonadati</taxon>
        <taxon>Bacteroidota</taxon>
        <taxon>Flavobacteriia</taxon>
        <taxon>Flavobacteriales</taxon>
        <taxon>Flavobacteriaceae</taxon>
        <taxon>Flavobacterium</taxon>
    </lineage>
</organism>
<evidence type="ECO:0000256" key="1">
    <source>
        <dbReference type="ARBA" id="ARBA00004141"/>
    </source>
</evidence>
<feature type="transmembrane region" description="Helical" evidence="5">
    <location>
        <begin position="402"/>
        <end position="421"/>
    </location>
</feature>
<dbReference type="PANTHER" id="PTHR37422">
    <property type="entry name" value="TEICHURONIC ACID BIOSYNTHESIS PROTEIN TUAE"/>
    <property type="match status" value="1"/>
</dbReference>
<reference evidence="8" key="1">
    <citation type="submission" date="2016-10" db="EMBL/GenBank/DDBJ databases">
        <authorList>
            <person name="Varghese N."/>
            <person name="Submissions S."/>
        </authorList>
    </citation>
    <scope>NUCLEOTIDE SEQUENCE [LARGE SCALE GENOMIC DNA]</scope>
    <source>
        <strain evidence="8">CGMCC 1.8704</strain>
    </source>
</reference>
<feature type="transmembrane region" description="Helical" evidence="5">
    <location>
        <begin position="12"/>
        <end position="42"/>
    </location>
</feature>
<dbReference type="GO" id="GO:0016020">
    <property type="term" value="C:membrane"/>
    <property type="evidence" value="ECO:0007669"/>
    <property type="project" value="UniProtKB-SubCell"/>
</dbReference>
<feature type="transmembrane region" description="Helical" evidence="5">
    <location>
        <begin position="156"/>
        <end position="177"/>
    </location>
</feature>
<feature type="transmembrane region" description="Helical" evidence="5">
    <location>
        <begin position="352"/>
        <end position="374"/>
    </location>
</feature>
<dbReference type="PANTHER" id="PTHR37422:SF13">
    <property type="entry name" value="LIPOPOLYSACCHARIDE BIOSYNTHESIS PROTEIN PA4999-RELATED"/>
    <property type="match status" value="1"/>
</dbReference>